<feature type="domain" description="DZF" evidence="2">
    <location>
        <begin position="513"/>
        <end position="809"/>
    </location>
</feature>
<gene>
    <name evidence="3" type="ORF">SPARVUS_LOCUS7113504</name>
</gene>
<dbReference type="SMART" id="SM00572">
    <property type="entry name" value="DZF"/>
    <property type="match status" value="1"/>
</dbReference>
<protein>
    <recommendedName>
        <fullName evidence="2">DZF domain-containing protein</fullName>
    </recommendedName>
</protein>
<dbReference type="InterPro" id="IPR036236">
    <property type="entry name" value="Znf_C2H2_sf"/>
</dbReference>
<organism evidence="3 4">
    <name type="scientific">Staurois parvus</name>
    <dbReference type="NCBI Taxonomy" id="386267"/>
    <lineage>
        <taxon>Eukaryota</taxon>
        <taxon>Metazoa</taxon>
        <taxon>Chordata</taxon>
        <taxon>Craniata</taxon>
        <taxon>Vertebrata</taxon>
        <taxon>Euteleostomi</taxon>
        <taxon>Amphibia</taxon>
        <taxon>Batrachia</taxon>
        <taxon>Anura</taxon>
        <taxon>Neobatrachia</taxon>
        <taxon>Ranoidea</taxon>
        <taxon>Ranidae</taxon>
        <taxon>Staurois</taxon>
    </lineage>
</organism>
<dbReference type="PANTHER" id="PTHR45762">
    <property type="entry name" value="ZINC FINGER RNA-BINDING PROTEIN"/>
    <property type="match status" value="1"/>
</dbReference>
<dbReference type="PANTHER" id="PTHR45762:SF2">
    <property type="entry name" value="ZINC FINGER RNA-BINDING PROTEIN 2"/>
    <property type="match status" value="1"/>
</dbReference>
<dbReference type="SMART" id="SM00355">
    <property type="entry name" value="ZnF_C2H2"/>
    <property type="match status" value="3"/>
</dbReference>
<feature type="region of interest" description="Disordered" evidence="1">
    <location>
        <begin position="293"/>
        <end position="374"/>
    </location>
</feature>
<feature type="compositionally biased region" description="Low complexity" evidence="1">
    <location>
        <begin position="338"/>
        <end position="351"/>
    </location>
</feature>
<reference evidence="3" key="1">
    <citation type="submission" date="2023-05" db="EMBL/GenBank/DDBJ databases">
        <authorList>
            <person name="Stuckert A."/>
        </authorList>
    </citation>
    <scope>NUCLEOTIDE SEQUENCE</scope>
</reference>
<dbReference type="PROSITE" id="PS00028">
    <property type="entry name" value="ZINC_FINGER_C2H2_1"/>
    <property type="match status" value="1"/>
</dbReference>
<feature type="region of interest" description="Disordered" evidence="1">
    <location>
        <begin position="94"/>
        <end position="115"/>
    </location>
</feature>
<evidence type="ECO:0000256" key="1">
    <source>
        <dbReference type="SAM" id="MobiDB-lite"/>
    </source>
</evidence>
<evidence type="ECO:0000259" key="2">
    <source>
        <dbReference type="PROSITE" id="PS51703"/>
    </source>
</evidence>
<dbReference type="InterPro" id="IPR006561">
    <property type="entry name" value="DZF_dom"/>
</dbReference>
<dbReference type="Gene3D" id="3.30.160.60">
    <property type="entry name" value="Classic Zinc Finger"/>
    <property type="match status" value="3"/>
</dbReference>
<dbReference type="Pfam" id="PF07528">
    <property type="entry name" value="DZF_N"/>
    <property type="match status" value="1"/>
</dbReference>
<accession>A0ABN9DE56</accession>
<dbReference type="Pfam" id="PF12874">
    <property type="entry name" value="zf-met"/>
    <property type="match status" value="3"/>
</dbReference>
<evidence type="ECO:0000313" key="4">
    <source>
        <dbReference type="Proteomes" id="UP001162483"/>
    </source>
</evidence>
<dbReference type="SUPFAM" id="SSF57667">
    <property type="entry name" value="beta-beta-alpha zinc fingers"/>
    <property type="match status" value="3"/>
</dbReference>
<feature type="compositionally biased region" description="Polar residues" evidence="1">
    <location>
        <begin position="304"/>
        <end position="336"/>
    </location>
</feature>
<dbReference type="InterPro" id="IPR003604">
    <property type="entry name" value="Matrin/U1-like-C_Znf_C2H2"/>
</dbReference>
<dbReference type="PROSITE" id="PS51703">
    <property type="entry name" value="DZF"/>
    <property type="match status" value="1"/>
</dbReference>
<dbReference type="InterPro" id="IPR043519">
    <property type="entry name" value="NT_sf"/>
</dbReference>
<evidence type="ECO:0000313" key="3">
    <source>
        <dbReference type="EMBL" id="CAI9570568.1"/>
    </source>
</evidence>
<dbReference type="InterPro" id="IPR013087">
    <property type="entry name" value="Znf_C2H2_type"/>
</dbReference>
<dbReference type="Proteomes" id="UP001162483">
    <property type="component" value="Unassembled WGS sequence"/>
</dbReference>
<dbReference type="InterPro" id="IPR049401">
    <property type="entry name" value="DZF_dom_N"/>
</dbReference>
<dbReference type="Gene3D" id="3.30.460.10">
    <property type="entry name" value="Beta Polymerase, domain 2"/>
    <property type="match status" value="1"/>
</dbReference>
<dbReference type="InterPro" id="IPR049402">
    <property type="entry name" value="DZF_dom_C"/>
</dbReference>
<sequence>MAANNCYGFNNDGYHSSYTESTYSRTTSTPSYPGRNMQSYSYTGDGKYPKGSQNIQPVDYEGHQNYTETNPGYGTWKDNRMQQSAFNHGYQESSAYENMPSQGSYDHRQSYQEAEPQNQEYDYYMEEKEDSRKGPWNMPTWDMKRASSYSSCEPAAYPEASSNYHYQQPNRFGHGSWGSKDARANGNGTKYAKNAPYVNKDTKFKGQPKPQQLHYCDICKISCAGYQTYKEHLEGQKHKKKELSVTAQIPMRGAHTQLHCQLCDISCTGPDAYAAHIKGAKHQKVVKLHTRLGKPIPDSEPVISHTSGPPSKSLTSTSTGMQNLENSPSLEYSANFDSLPTESSAVSSTSSKQNPSILEVEEGPKDAQDTFYGNPVKPVGESYVEEILNEEGKTMRFHCKLCECSFNDTNARDMHLKGRRHRLQYKKKVNPRLSVEVKPSNRPWKIQEEKIWRRWEHRQAMQRYLEEEQIWLMEMRHYEDMYWRELEEEYLFWEYQQMRRMQLEWHHMARGRQSYSHNSPQVNESVDDQYIMRKHAQIYPTEKELQAIQKTVSLSERALKLVSDCIRRDSGDEDASKTGNAGVLRGVKRVGILSKGLILRGNQNFQLTLLCSNKPTCSLIKRIAEVLPEQLEKLSKKQHSVTYDMEEARLVITFADEPRLQFTVFLTCNQVVAKNGEKKEDVETEDLEKKEKDACTTSDENNFLSEEKCKESLARLHQAQWFQSHASDLQSCVIVIRIFRDLRQRVSAWTALSDWALELLVQKALNSSSTSLFRPQKPHEEYWNVLLLEFSFLMVQGFKILVRRTRLMS</sequence>
<proteinExistence type="predicted"/>
<comment type="caution">
    <text evidence="3">The sequence shown here is derived from an EMBL/GenBank/DDBJ whole genome shotgun (WGS) entry which is preliminary data.</text>
</comment>
<dbReference type="EMBL" id="CATNWA010014333">
    <property type="protein sequence ID" value="CAI9570568.1"/>
    <property type="molecule type" value="Genomic_DNA"/>
</dbReference>
<name>A0ABN9DE56_9NEOB</name>
<feature type="compositionally biased region" description="Polar residues" evidence="1">
    <location>
        <begin position="94"/>
        <end position="104"/>
    </location>
</feature>
<feature type="region of interest" description="Disordered" evidence="1">
    <location>
        <begin position="17"/>
        <end position="51"/>
    </location>
</feature>
<keyword evidence="4" id="KW-1185">Reference proteome</keyword>
<feature type="compositionally biased region" description="Low complexity" evidence="1">
    <location>
        <begin position="17"/>
        <end position="32"/>
    </location>
</feature>
<dbReference type="SMART" id="SM00451">
    <property type="entry name" value="ZnF_U1"/>
    <property type="match status" value="3"/>
</dbReference>
<dbReference type="Pfam" id="PF20965">
    <property type="entry name" value="DZF_C"/>
    <property type="match status" value="1"/>
</dbReference>